<evidence type="ECO:0000256" key="2">
    <source>
        <dbReference type="SAM" id="MobiDB-lite"/>
    </source>
</evidence>
<keyword evidence="4" id="KW-1185">Reference proteome</keyword>
<dbReference type="PANTHER" id="PTHR16967">
    <property type="entry name" value="LEYDIG CELL TUMOR 10 KDA PROTEIN HOMOLOG"/>
    <property type="match status" value="1"/>
</dbReference>
<dbReference type="EMBL" id="JAANIU010001299">
    <property type="protein sequence ID" value="KAG1567840.1"/>
    <property type="molecule type" value="Genomic_DNA"/>
</dbReference>
<organism evidence="3 4">
    <name type="scientific">Rhizopus delemar</name>
    <dbReference type="NCBI Taxonomy" id="936053"/>
    <lineage>
        <taxon>Eukaryota</taxon>
        <taxon>Fungi</taxon>
        <taxon>Fungi incertae sedis</taxon>
        <taxon>Mucoromycota</taxon>
        <taxon>Mucoromycotina</taxon>
        <taxon>Mucoromycetes</taxon>
        <taxon>Mucorales</taxon>
        <taxon>Mucorineae</taxon>
        <taxon>Rhizopodaceae</taxon>
        <taxon>Rhizopus</taxon>
    </lineage>
</organism>
<evidence type="ECO:0000313" key="4">
    <source>
        <dbReference type="Proteomes" id="UP000740926"/>
    </source>
</evidence>
<name>A0A9P6YZZ0_9FUNG</name>
<dbReference type="Pfam" id="PF09495">
    <property type="entry name" value="DUF2462"/>
    <property type="match status" value="1"/>
</dbReference>
<evidence type="ECO:0000313" key="3">
    <source>
        <dbReference type="EMBL" id="KAG1567840.1"/>
    </source>
</evidence>
<proteinExistence type="inferred from homology"/>
<protein>
    <submittedName>
        <fullName evidence="3">Uncharacterized protein</fullName>
    </submittedName>
</protein>
<accession>A0A9P6YZZ0</accession>
<comment type="similarity">
    <text evidence="1">Belongs to the UPF0390 family.</text>
</comment>
<dbReference type="OMA" id="IMKNVAM"/>
<comment type="caution">
    <text evidence="3">The sequence shown here is derived from an EMBL/GenBank/DDBJ whole genome shotgun (WGS) entry which is preliminary data.</text>
</comment>
<sequence>MAQGSLKLKKGKDKKAREKKGITKKGARKIAPKQPALVKKRALDKKLTAQINNSIERQMSVKANAVGKLTIMKKIAEEKGEDKKIKRSSNARLT</sequence>
<gene>
    <name evidence="3" type="ORF">G6F50_007839</name>
</gene>
<dbReference type="PANTHER" id="PTHR16967:SF1">
    <property type="entry name" value="LEYDIG CELL TUMOR 10 KDA PROTEIN HOMOLOG"/>
    <property type="match status" value="1"/>
</dbReference>
<evidence type="ECO:0000256" key="1">
    <source>
        <dbReference type="ARBA" id="ARBA00006802"/>
    </source>
</evidence>
<dbReference type="Proteomes" id="UP000740926">
    <property type="component" value="Unassembled WGS sequence"/>
</dbReference>
<reference evidence="3 4" key="1">
    <citation type="journal article" date="2020" name="Microb. Genom.">
        <title>Genetic diversity of clinical and environmental Mucorales isolates obtained from an investigation of mucormycosis cases among solid organ transplant recipients.</title>
        <authorList>
            <person name="Nguyen M.H."/>
            <person name="Kaul D."/>
            <person name="Muto C."/>
            <person name="Cheng S.J."/>
            <person name="Richter R.A."/>
            <person name="Bruno V.M."/>
            <person name="Liu G."/>
            <person name="Beyhan S."/>
            <person name="Sundermann A.J."/>
            <person name="Mounaud S."/>
            <person name="Pasculle A.W."/>
            <person name="Nierman W.C."/>
            <person name="Driscoll E."/>
            <person name="Cumbie R."/>
            <person name="Clancy C.J."/>
            <person name="Dupont C.L."/>
        </authorList>
    </citation>
    <scope>NUCLEOTIDE SEQUENCE [LARGE SCALE GENOMIC DNA]</scope>
    <source>
        <strain evidence="3 4">GL24</strain>
    </source>
</reference>
<dbReference type="AlphaFoldDB" id="A0A9P6YZZ0"/>
<feature type="compositionally biased region" description="Basic residues" evidence="2">
    <location>
        <begin position="22"/>
        <end position="31"/>
    </location>
</feature>
<dbReference type="InterPro" id="IPR019034">
    <property type="entry name" value="UPF0390"/>
</dbReference>
<feature type="region of interest" description="Disordered" evidence="2">
    <location>
        <begin position="1"/>
        <end position="41"/>
    </location>
</feature>